<evidence type="ECO:0000256" key="6">
    <source>
        <dbReference type="ARBA" id="ARBA00022989"/>
    </source>
</evidence>
<organism evidence="9 10">
    <name type="scientific">Fopius arisanus</name>
    <dbReference type="NCBI Taxonomy" id="64838"/>
    <lineage>
        <taxon>Eukaryota</taxon>
        <taxon>Metazoa</taxon>
        <taxon>Ecdysozoa</taxon>
        <taxon>Arthropoda</taxon>
        <taxon>Hexapoda</taxon>
        <taxon>Insecta</taxon>
        <taxon>Pterygota</taxon>
        <taxon>Neoptera</taxon>
        <taxon>Endopterygota</taxon>
        <taxon>Hymenoptera</taxon>
        <taxon>Apocrita</taxon>
        <taxon>Ichneumonoidea</taxon>
        <taxon>Braconidae</taxon>
        <taxon>Opiinae</taxon>
        <taxon>Fopius</taxon>
    </lineage>
</organism>
<keyword evidence="3" id="KW-0328">Glycosyltransferase</keyword>
<accession>A0A9R1SUP1</accession>
<keyword evidence="9" id="KW-1185">Reference proteome</keyword>
<dbReference type="Pfam" id="PF10034">
    <property type="entry name" value="Dpy19"/>
    <property type="match status" value="1"/>
</dbReference>
<keyword evidence="5 8" id="KW-0812">Transmembrane</keyword>
<evidence type="ECO:0000256" key="4">
    <source>
        <dbReference type="ARBA" id="ARBA00022679"/>
    </source>
</evidence>
<comment type="similarity">
    <text evidence="2">Belongs to the dpy-19 family.</text>
</comment>
<dbReference type="Proteomes" id="UP000694866">
    <property type="component" value="Unplaced"/>
</dbReference>
<evidence type="ECO:0000256" key="1">
    <source>
        <dbReference type="ARBA" id="ARBA00004141"/>
    </source>
</evidence>
<protein>
    <submittedName>
        <fullName evidence="10">Probable C-mannosyltransferase DPY19L1 isoform X1</fullName>
    </submittedName>
</protein>
<feature type="transmembrane region" description="Helical" evidence="8">
    <location>
        <begin position="279"/>
        <end position="296"/>
    </location>
</feature>
<evidence type="ECO:0000256" key="8">
    <source>
        <dbReference type="SAM" id="Phobius"/>
    </source>
</evidence>
<evidence type="ECO:0000313" key="9">
    <source>
        <dbReference type="Proteomes" id="UP000694866"/>
    </source>
</evidence>
<keyword evidence="7 8" id="KW-0472">Membrane</keyword>
<dbReference type="KEGG" id="fas:105263135"/>
<dbReference type="InterPro" id="IPR018732">
    <property type="entry name" value="Dpy-19/Dpy-19-like"/>
</dbReference>
<reference evidence="10" key="1">
    <citation type="submission" date="2025-08" db="UniProtKB">
        <authorList>
            <consortium name="RefSeq"/>
        </authorList>
    </citation>
    <scope>IDENTIFICATION</scope>
    <source>
        <strain evidence="10">USDA-PBARC FA_bdor</strain>
        <tissue evidence="10">Whole organism</tissue>
    </source>
</reference>
<dbReference type="GeneID" id="105263135"/>
<keyword evidence="6 8" id="KW-1133">Transmembrane helix</keyword>
<evidence type="ECO:0000256" key="5">
    <source>
        <dbReference type="ARBA" id="ARBA00022692"/>
    </source>
</evidence>
<feature type="transmembrane region" description="Helical" evidence="8">
    <location>
        <begin position="241"/>
        <end position="267"/>
    </location>
</feature>
<evidence type="ECO:0000256" key="2">
    <source>
        <dbReference type="ARBA" id="ARBA00008744"/>
    </source>
</evidence>
<comment type="subcellular location">
    <subcellularLocation>
        <location evidence="1">Membrane</location>
        <topology evidence="1">Multi-pass membrane protein</topology>
    </subcellularLocation>
</comment>
<dbReference type="GO" id="GO:0000030">
    <property type="term" value="F:mannosyltransferase activity"/>
    <property type="evidence" value="ECO:0007669"/>
    <property type="project" value="TreeGrafter"/>
</dbReference>
<dbReference type="AlphaFoldDB" id="A0A9R1SUP1"/>
<dbReference type="RefSeq" id="XP_011297455.1">
    <property type="nucleotide sequence ID" value="XM_011299153.1"/>
</dbReference>
<sequence length="679" mass="79030">MDAARIAYAFFILLLALGFGLLHRWHVSTLFENDRHFSHLSEMEREMSFRTEMGMYYYYYKLMIEAPTWHEGLERLRNDNLSQYPKVINADRTYNLFPEIYAGTLYRLAESLGLLGESQCWQTERGDGLSTVMSCQGLSVPSYFYIAIVWSLAMMTGSVLFLYATYLSGSIYGGLIAILAFFFNHTECTRVQWTPPLRESFAYPLLLLQMFRVTMCLDKYSSERRKFTWRNVLWDNAYADIFIVTKLCLFSWQFSQFIFTIQIIILLILQWLRIIPRYVTLYLLFHHIIAIAFTFYQGPTVINSMYTCLVVGATYVNLLNSRVDGLWNPYLLLFSDILGTIGSARFVKSAIIDYDDYHHIYNLVRSKLSGFRDFHTMLYTCSPEFDFLPYETYEIIVKTFLLPTAILAGFLAIYFWYRDFRMRGYSQCIEPGIAYNGLQTGAFIVMAFLVMRLKLFMTPHLCIIAGMVFSRKYLALVGIKREHVRLTFFITLVAIMTYHGAQRVQVERQFYGEYSNIEQEQLFDWVNANTPKNAVFAGKMSIMANLLLATGRPIVNNPYYESTEMRDRTLKVYEIYSRKDAAAVYETLRKMQVDYLVLDEGNCYGLGAGKSGCRMVDLWDFSDNGRAKRLGKRPLCPILYSGSAHPFRRVFANNHYVVLRLDYSTYVELKPKTPILMLS</sequence>
<dbReference type="GO" id="GO:0005637">
    <property type="term" value="C:nuclear inner membrane"/>
    <property type="evidence" value="ECO:0007669"/>
    <property type="project" value="TreeGrafter"/>
</dbReference>
<feature type="transmembrane region" description="Helical" evidence="8">
    <location>
        <begin position="395"/>
        <end position="417"/>
    </location>
</feature>
<gene>
    <name evidence="10" type="primary">LOC105263135</name>
</gene>
<feature type="transmembrane region" description="Helical" evidence="8">
    <location>
        <begin position="6"/>
        <end position="25"/>
    </location>
</feature>
<feature type="transmembrane region" description="Helical" evidence="8">
    <location>
        <begin position="429"/>
        <end position="450"/>
    </location>
</feature>
<feature type="transmembrane region" description="Helical" evidence="8">
    <location>
        <begin position="170"/>
        <end position="189"/>
    </location>
</feature>
<evidence type="ECO:0000256" key="3">
    <source>
        <dbReference type="ARBA" id="ARBA00022676"/>
    </source>
</evidence>
<name>A0A9R1SUP1_9HYME</name>
<evidence type="ECO:0000256" key="7">
    <source>
        <dbReference type="ARBA" id="ARBA00023136"/>
    </source>
</evidence>
<feature type="transmembrane region" description="Helical" evidence="8">
    <location>
        <begin position="486"/>
        <end position="501"/>
    </location>
</feature>
<dbReference type="PANTHER" id="PTHR31488:SF1">
    <property type="entry name" value="C-MANNOSYLTRANSFERASE DPY19L1"/>
    <property type="match status" value="1"/>
</dbReference>
<feature type="transmembrane region" description="Helical" evidence="8">
    <location>
        <begin position="330"/>
        <end position="347"/>
    </location>
</feature>
<dbReference type="PANTHER" id="PTHR31488">
    <property type="entry name" value="DPY-19-LIKE 1, LIKE (H. SAPIENS)"/>
    <property type="match status" value="1"/>
</dbReference>
<proteinExistence type="inferred from homology"/>
<feature type="transmembrane region" description="Helical" evidence="8">
    <location>
        <begin position="456"/>
        <end position="474"/>
    </location>
</feature>
<evidence type="ECO:0000313" key="10">
    <source>
        <dbReference type="RefSeq" id="XP_011297455.1"/>
    </source>
</evidence>
<dbReference type="OrthoDB" id="6019623at2759"/>
<keyword evidence="4" id="KW-0808">Transferase</keyword>